<dbReference type="EMBL" id="BGPR01005162">
    <property type="protein sequence ID" value="GBN07505.1"/>
    <property type="molecule type" value="Genomic_DNA"/>
</dbReference>
<dbReference type="GO" id="GO:0003676">
    <property type="term" value="F:nucleic acid binding"/>
    <property type="evidence" value="ECO:0007669"/>
    <property type="project" value="InterPro"/>
</dbReference>
<dbReference type="Proteomes" id="UP000499080">
    <property type="component" value="Unassembled WGS sequence"/>
</dbReference>
<reference evidence="2 3" key="1">
    <citation type="journal article" date="2019" name="Sci. Rep.">
        <title>Orb-weaving spider Araneus ventricosus genome elucidates the spidroin gene catalogue.</title>
        <authorList>
            <person name="Kono N."/>
            <person name="Nakamura H."/>
            <person name="Ohtoshi R."/>
            <person name="Moran D.A.P."/>
            <person name="Shinohara A."/>
            <person name="Yoshida Y."/>
            <person name="Fujiwara M."/>
            <person name="Mori M."/>
            <person name="Tomita M."/>
            <person name="Arakawa K."/>
        </authorList>
    </citation>
    <scope>NUCLEOTIDE SEQUENCE [LARGE SCALE GENOMIC DNA]</scope>
</reference>
<dbReference type="InterPro" id="IPR012337">
    <property type="entry name" value="RNaseH-like_sf"/>
</dbReference>
<feature type="domain" description="RNase H type-1" evidence="1">
    <location>
        <begin position="56"/>
        <end position="93"/>
    </location>
</feature>
<protein>
    <recommendedName>
        <fullName evidence="1">RNase H type-1 domain-containing protein</fullName>
    </recommendedName>
</protein>
<dbReference type="InterPro" id="IPR002156">
    <property type="entry name" value="RNaseH_domain"/>
</dbReference>
<dbReference type="InterPro" id="IPR036397">
    <property type="entry name" value="RNaseH_sf"/>
</dbReference>
<dbReference type="SUPFAM" id="SSF53098">
    <property type="entry name" value="Ribonuclease H-like"/>
    <property type="match status" value="1"/>
</dbReference>
<gene>
    <name evidence="2" type="ORF">AVEN_244882_1</name>
</gene>
<sequence length="246" mass="27991">MVGLLVHPPVTVRTSFGRERAVARCLATKTPASVLEAIATAVIQMTRRPMQPNSHRSIQDSLLSTHNIKLGWIRAHVGQQRNERADELAKDAILSTNATEVTIPLPKSSAKRDLKQRSLIKWQYMWDGHKYGRSTHKVITKVGLRSHNWPSELTQFITGHGPFPFYLYLFGKHPDDNCACGKVGTPIHYVTKCRLTLPLHLKFPAVQHREAWMISVTSRRQLINKIVQLLDYIIINEDQLKSDHPD</sequence>
<keyword evidence="3" id="KW-1185">Reference proteome</keyword>
<evidence type="ECO:0000313" key="2">
    <source>
        <dbReference type="EMBL" id="GBN07505.1"/>
    </source>
</evidence>
<dbReference type="Pfam" id="PF00075">
    <property type="entry name" value="RNase_H"/>
    <property type="match status" value="1"/>
</dbReference>
<evidence type="ECO:0000313" key="3">
    <source>
        <dbReference type="Proteomes" id="UP000499080"/>
    </source>
</evidence>
<dbReference type="GO" id="GO:0004523">
    <property type="term" value="F:RNA-DNA hybrid ribonuclease activity"/>
    <property type="evidence" value="ECO:0007669"/>
    <property type="project" value="InterPro"/>
</dbReference>
<proteinExistence type="predicted"/>
<dbReference type="AlphaFoldDB" id="A0A4Y2KYY2"/>
<comment type="caution">
    <text evidence="2">The sequence shown here is derived from an EMBL/GenBank/DDBJ whole genome shotgun (WGS) entry which is preliminary data.</text>
</comment>
<organism evidence="2 3">
    <name type="scientific">Araneus ventricosus</name>
    <name type="common">Orbweaver spider</name>
    <name type="synonym">Epeira ventricosa</name>
    <dbReference type="NCBI Taxonomy" id="182803"/>
    <lineage>
        <taxon>Eukaryota</taxon>
        <taxon>Metazoa</taxon>
        <taxon>Ecdysozoa</taxon>
        <taxon>Arthropoda</taxon>
        <taxon>Chelicerata</taxon>
        <taxon>Arachnida</taxon>
        <taxon>Araneae</taxon>
        <taxon>Araneomorphae</taxon>
        <taxon>Entelegynae</taxon>
        <taxon>Araneoidea</taxon>
        <taxon>Araneidae</taxon>
        <taxon>Araneus</taxon>
    </lineage>
</organism>
<name>A0A4Y2KYY2_ARAVE</name>
<evidence type="ECO:0000259" key="1">
    <source>
        <dbReference type="Pfam" id="PF00075"/>
    </source>
</evidence>
<dbReference type="OrthoDB" id="3253907at2759"/>
<accession>A0A4Y2KYY2</accession>
<dbReference type="Gene3D" id="3.30.420.10">
    <property type="entry name" value="Ribonuclease H-like superfamily/Ribonuclease H"/>
    <property type="match status" value="1"/>
</dbReference>